<dbReference type="Proteomes" id="UP000221168">
    <property type="component" value="Unassembled WGS sequence"/>
</dbReference>
<dbReference type="Pfam" id="PF06764">
    <property type="entry name" value="DUF1223"/>
    <property type="match status" value="1"/>
</dbReference>
<dbReference type="InterPro" id="IPR010634">
    <property type="entry name" value="DUF1223"/>
</dbReference>
<evidence type="ECO:0000313" key="1">
    <source>
        <dbReference type="EMBL" id="PHP68565.1"/>
    </source>
</evidence>
<dbReference type="AlphaFoldDB" id="A0A2G1QSU2"/>
<organism evidence="1 2">
    <name type="scientific">Zhengella mangrovi</name>
    <dbReference type="NCBI Taxonomy" id="1982044"/>
    <lineage>
        <taxon>Bacteria</taxon>
        <taxon>Pseudomonadati</taxon>
        <taxon>Pseudomonadota</taxon>
        <taxon>Alphaproteobacteria</taxon>
        <taxon>Hyphomicrobiales</taxon>
        <taxon>Notoacmeibacteraceae</taxon>
        <taxon>Zhengella</taxon>
    </lineage>
</organism>
<dbReference type="PANTHER" id="PTHR36057">
    <property type="match status" value="1"/>
</dbReference>
<dbReference type="SUPFAM" id="SSF52833">
    <property type="entry name" value="Thioredoxin-like"/>
    <property type="match status" value="1"/>
</dbReference>
<proteinExistence type="predicted"/>
<sequence>MSEEQPRFPGGVKKLEGGTLSVKRLVLSILFAILAGMPAMAGSRTAAVVELFTSQGCSSCPVADKYLGELARRDGVVALAWHVDYWDYLGWRDTLGAPASTERQEAYRRALGNSSKYTPQMIINGRSDVAGSHRTEVEKRIAALPDALPVPVSMKNHDGALMIDIGAGTPADANVMLVCYEPPRTVSVARGENSGRKITYWNAVTSAQTAGMWHGSASTIELPLSSLHVSAGGGCAVLVQDMVAKGMPGRVLGAASLTFDTTGALTRP</sequence>
<gene>
    <name evidence="1" type="ORF">CSC94_00715</name>
</gene>
<accession>A0A2G1QSU2</accession>
<evidence type="ECO:0000313" key="2">
    <source>
        <dbReference type="Proteomes" id="UP000221168"/>
    </source>
</evidence>
<dbReference type="InterPro" id="IPR036249">
    <property type="entry name" value="Thioredoxin-like_sf"/>
</dbReference>
<dbReference type="EMBL" id="PDVP01000001">
    <property type="protein sequence ID" value="PHP68565.1"/>
    <property type="molecule type" value="Genomic_DNA"/>
</dbReference>
<evidence type="ECO:0008006" key="3">
    <source>
        <dbReference type="Google" id="ProtNLM"/>
    </source>
</evidence>
<protein>
    <recommendedName>
        <fullName evidence="3">DUF1223 domain-containing protein</fullName>
    </recommendedName>
</protein>
<dbReference type="OrthoDB" id="9808254at2"/>
<keyword evidence="2" id="KW-1185">Reference proteome</keyword>
<dbReference type="PANTHER" id="PTHR36057:SF1">
    <property type="entry name" value="LIPOPROTEIN LIPID ATTACHMENT SITE-LIKE PROTEIN, PUTATIVE (DUF1223)-RELATED"/>
    <property type="match status" value="1"/>
</dbReference>
<reference evidence="1 2" key="1">
    <citation type="submission" date="2017-10" db="EMBL/GenBank/DDBJ databases">
        <title>Sedimentibacterium mangrovi gen. nov., sp. nov., a novel member of family Phyllobacteriacea isolated from mangrove sediment.</title>
        <authorList>
            <person name="Liao H."/>
            <person name="Tian Y."/>
        </authorList>
    </citation>
    <scope>NUCLEOTIDE SEQUENCE [LARGE SCALE GENOMIC DNA]</scope>
    <source>
        <strain evidence="1 2">X9-2-2</strain>
    </source>
</reference>
<comment type="caution">
    <text evidence="1">The sequence shown here is derived from an EMBL/GenBank/DDBJ whole genome shotgun (WGS) entry which is preliminary data.</text>
</comment>
<name>A0A2G1QSU2_9HYPH</name>